<keyword evidence="4 8" id="KW-1133">Transmembrane helix</keyword>
<evidence type="ECO:0000256" key="6">
    <source>
        <dbReference type="ARBA" id="ARBA00023136"/>
    </source>
</evidence>
<dbReference type="SUPFAM" id="SSF47661">
    <property type="entry name" value="t-snare proteins"/>
    <property type="match status" value="1"/>
</dbReference>
<dbReference type="FunFam" id="1.20.58.70:FF:000008">
    <property type="entry name" value="Syntaxin family protein"/>
    <property type="match status" value="1"/>
</dbReference>
<reference evidence="10 11" key="1">
    <citation type="submission" date="2015-11" db="EMBL/GenBank/DDBJ databases">
        <title>The genome of Debaryomyces fabryi.</title>
        <authorList>
            <person name="Tafer H."/>
            <person name="Lopandic K."/>
        </authorList>
    </citation>
    <scope>NUCLEOTIDE SEQUENCE [LARGE SCALE GENOMIC DNA]</scope>
    <source>
        <strain evidence="10 11">CBS 789</strain>
    </source>
</reference>
<dbReference type="GO" id="GO:0048278">
    <property type="term" value="P:vesicle docking"/>
    <property type="evidence" value="ECO:0007669"/>
    <property type="project" value="TreeGrafter"/>
</dbReference>
<keyword evidence="6 8" id="KW-0472">Membrane</keyword>
<evidence type="ECO:0000259" key="9">
    <source>
        <dbReference type="PROSITE" id="PS50192"/>
    </source>
</evidence>
<comment type="subcellular location">
    <subcellularLocation>
        <location evidence="1">Membrane</location>
        <topology evidence="1">Single-pass type IV membrane protein</topology>
    </subcellularLocation>
</comment>
<evidence type="ECO:0000256" key="3">
    <source>
        <dbReference type="ARBA" id="ARBA00022692"/>
    </source>
</evidence>
<dbReference type="PANTHER" id="PTHR19957">
    <property type="entry name" value="SYNTAXIN"/>
    <property type="match status" value="1"/>
</dbReference>
<comment type="caution">
    <text evidence="10">The sequence shown here is derived from an EMBL/GenBank/DDBJ whole genome shotgun (WGS) entry which is preliminary data.</text>
</comment>
<name>A0A0V1PVH7_9ASCO</name>
<comment type="similarity">
    <text evidence="2">Belongs to the syntaxin family.</text>
</comment>
<evidence type="ECO:0000313" key="10">
    <source>
        <dbReference type="EMBL" id="KSA00195.1"/>
    </source>
</evidence>
<dbReference type="GO" id="GO:0006887">
    <property type="term" value="P:exocytosis"/>
    <property type="evidence" value="ECO:0007669"/>
    <property type="project" value="TreeGrafter"/>
</dbReference>
<accession>A0A0V1PVH7</accession>
<dbReference type="GO" id="GO:0031201">
    <property type="term" value="C:SNARE complex"/>
    <property type="evidence" value="ECO:0007669"/>
    <property type="project" value="TreeGrafter"/>
</dbReference>
<dbReference type="GO" id="GO:0005484">
    <property type="term" value="F:SNAP receptor activity"/>
    <property type="evidence" value="ECO:0007669"/>
    <property type="project" value="InterPro"/>
</dbReference>
<dbReference type="CDD" id="cd15849">
    <property type="entry name" value="SNARE_Sso1"/>
    <property type="match status" value="1"/>
</dbReference>
<dbReference type="PANTHER" id="PTHR19957:SF307">
    <property type="entry name" value="PROTEIN SSO1-RELATED"/>
    <property type="match status" value="1"/>
</dbReference>
<organism evidence="10 11">
    <name type="scientific">Debaryomyces fabryi</name>
    <dbReference type="NCBI Taxonomy" id="58627"/>
    <lineage>
        <taxon>Eukaryota</taxon>
        <taxon>Fungi</taxon>
        <taxon>Dikarya</taxon>
        <taxon>Ascomycota</taxon>
        <taxon>Saccharomycotina</taxon>
        <taxon>Pichiomycetes</taxon>
        <taxon>Debaryomycetaceae</taxon>
        <taxon>Debaryomyces</taxon>
    </lineage>
</organism>
<dbReference type="GO" id="GO:0006886">
    <property type="term" value="P:intracellular protein transport"/>
    <property type="evidence" value="ECO:0007669"/>
    <property type="project" value="InterPro"/>
</dbReference>
<gene>
    <name evidence="10" type="ORF">AC631_04035</name>
</gene>
<keyword evidence="3 8" id="KW-0812">Transmembrane</keyword>
<dbReference type="GO" id="GO:0000149">
    <property type="term" value="F:SNARE binding"/>
    <property type="evidence" value="ECO:0007669"/>
    <property type="project" value="TreeGrafter"/>
</dbReference>
<dbReference type="OrthoDB" id="10255013at2759"/>
<evidence type="ECO:0000256" key="5">
    <source>
        <dbReference type="ARBA" id="ARBA00023054"/>
    </source>
</evidence>
<feature type="transmembrane region" description="Helical" evidence="8">
    <location>
        <begin position="255"/>
        <end position="276"/>
    </location>
</feature>
<dbReference type="Proteomes" id="UP000054251">
    <property type="component" value="Unassembled WGS sequence"/>
</dbReference>
<dbReference type="InterPro" id="IPR045242">
    <property type="entry name" value="Syntaxin"/>
</dbReference>
<evidence type="ECO:0000256" key="8">
    <source>
        <dbReference type="SAM" id="Phobius"/>
    </source>
</evidence>
<dbReference type="GO" id="GO:0005886">
    <property type="term" value="C:plasma membrane"/>
    <property type="evidence" value="ECO:0007669"/>
    <property type="project" value="TreeGrafter"/>
</dbReference>
<sequence length="279" mass="32146">MGNYNKYSSGSGTGSNEDDFVTYMNEINDINNSLDQYSNLINLVSNKQRNFVQELDLNEEDADYNSKQIDALVSESQSLQNDLKNRIKNVQTQAAQAKDQHKMDQAESCRKRFLEIIQEYRVVESNNREQTKVQAERQYRIIKPEASDDEVRAAVEDGNSQQYFQQALMQSNRRGEARTVLNEVQVRHRELLKLEKTMAELTQLFHDMEEMIIEQDQPIQQIDEQIHTAQHDIEQGVGHTNKAVTSAKKARKKRIWCLVICLIIAAILAIVLGIVFGRK</sequence>
<dbReference type="GO" id="GO:0006906">
    <property type="term" value="P:vesicle fusion"/>
    <property type="evidence" value="ECO:0007669"/>
    <property type="project" value="TreeGrafter"/>
</dbReference>
<evidence type="ECO:0000256" key="2">
    <source>
        <dbReference type="ARBA" id="ARBA00009063"/>
    </source>
</evidence>
<proteinExistence type="inferred from homology"/>
<keyword evidence="11" id="KW-1185">Reference proteome</keyword>
<dbReference type="GO" id="GO:0012505">
    <property type="term" value="C:endomembrane system"/>
    <property type="evidence" value="ECO:0007669"/>
    <property type="project" value="TreeGrafter"/>
</dbReference>
<dbReference type="AlphaFoldDB" id="A0A0V1PVH7"/>
<evidence type="ECO:0000256" key="7">
    <source>
        <dbReference type="SAM" id="Coils"/>
    </source>
</evidence>
<dbReference type="PROSITE" id="PS00914">
    <property type="entry name" value="SYNTAXIN"/>
    <property type="match status" value="1"/>
</dbReference>
<dbReference type="InterPro" id="IPR006012">
    <property type="entry name" value="Syntaxin/epimorphin_CS"/>
</dbReference>
<dbReference type="InterPro" id="IPR006011">
    <property type="entry name" value="Syntaxin_N"/>
</dbReference>
<dbReference type="PROSITE" id="PS50192">
    <property type="entry name" value="T_SNARE"/>
    <property type="match status" value="1"/>
</dbReference>
<dbReference type="GeneID" id="26841044"/>
<dbReference type="SMART" id="SM00397">
    <property type="entry name" value="t_SNARE"/>
    <property type="match status" value="1"/>
</dbReference>
<dbReference type="Pfam" id="PF00804">
    <property type="entry name" value="Syntaxin"/>
    <property type="match status" value="1"/>
</dbReference>
<protein>
    <submittedName>
        <fullName evidence="10">Protein transport protein SSO2</fullName>
    </submittedName>
</protein>
<dbReference type="Gene3D" id="1.20.58.70">
    <property type="match status" value="1"/>
</dbReference>
<dbReference type="RefSeq" id="XP_015466297.1">
    <property type="nucleotide sequence ID" value="XM_015612864.1"/>
</dbReference>
<dbReference type="EMBL" id="LMYN01000098">
    <property type="protein sequence ID" value="KSA00195.1"/>
    <property type="molecule type" value="Genomic_DNA"/>
</dbReference>
<evidence type="ECO:0000256" key="1">
    <source>
        <dbReference type="ARBA" id="ARBA00004211"/>
    </source>
</evidence>
<evidence type="ECO:0000313" key="11">
    <source>
        <dbReference type="Proteomes" id="UP000054251"/>
    </source>
</evidence>
<dbReference type="InterPro" id="IPR000727">
    <property type="entry name" value="T_SNARE_dom"/>
</dbReference>
<dbReference type="Pfam" id="PF05739">
    <property type="entry name" value="SNARE"/>
    <property type="match status" value="1"/>
</dbReference>
<dbReference type="InterPro" id="IPR010989">
    <property type="entry name" value="SNARE"/>
</dbReference>
<feature type="coiled-coil region" evidence="7">
    <location>
        <begin position="80"/>
        <end position="107"/>
    </location>
</feature>
<evidence type="ECO:0000256" key="4">
    <source>
        <dbReference type="ARBA" id="ARBA00022989"/>
    </source>
</evidence>
<feature type="domain" description="T-SNARE coiled-coil homology" evidence="9">
    <location>
        <begin position="181"/>
        <end position="243"/>
    </location>
</feature>
<keyword evidence="5 7" id="KW-0175">Coiled coil</keyword>